<dbReference type="PROSITE" id="PS51404">
    <property type="entry name" value="DYP_PEROXIDASE"/>
    <property type="match status" value="1"/>
</dbReference>
<evidence type="ECO:0000256" key="5">
    <source>
        <dbReference type="ARBA" id="ARBA00023004"/>
    </source>
</evidence>
<keyword evidence="4" id="KW-0560">Oxidoreductase</keyword>
<organism evidence="8 9">
    <name type="scientific">Streptosporangium pseudovulgare</name>
    <dbReference type="NCBI Taxonomy" id="35765"/>
    <lineage>
        <taxon>Bacteria</taxon>
        <taxon>Bacillati</taxon>
        <taxon>Actinomycetota</taxon>
        <taxon>Actinomycetes</taxon>
        <taxon>Streptosporangiales</taxon>
        <taxon>Streptosporangiaceae</taxon>
        <taxon>Streptosporangium</taxon>
    </lineage>
</organism>
<evidence type="ECO:0000256" key="3">
    <source>
        <dbReference type="ARBA" id="ARBA00022723"/>
    </source>
</evidence>
<proteinExistence type="inferred from homology"/>
<evidence type="ECO:0000256" key="1">
    <source>
        <dbReference type="ARBA" id="ARBA00001970"/>
    </source>
</evidence>
<dbReference type="InterPro" id="IPR049509">
    <property type="entry name" value="DyP_N"/>
</dbReference>
<evidence type="ECO:0000256" key="4">
    <source>
        <dbReference type="ARBA" id="ARBA00023002"/>
    </source>
</evidence>
<dbReference type="InterPro" id="IPR006314">
    <property type="entry name" value="Dyp_peroxidase"/>
</dbReference>
<comment type="caution">
    <text evidence="8">The sequence shown here is derived from an EMBL/GenBank/DDBJ whole genome shotgun (WGS) entry which is preliminary data.</text>
</comment>
<keyword evidence="2 8" id="KW-0575">Peroxidase</keyword>
<dbReference type="RefSeq" id="WP_189249609.1">
    <property type="nucleotide sequence ID" value="NZ_BMQJ01000016.1"/>
</dbReference>
<accession>A0ABQ2R900</accession>
<reference evidence="9" key="1">
    <citation type="journal article" date="2019" name="Int. J. Syst. Evol. Microbiol.">
        <title>The Global Catalogue of Microorganisms (GCM) 10K type strain sequencing project: providing services to taxonomists for standard genome sequencing and annotation.</title>
        <authorList>
            <consortium name="The Broad Institute Genomics Platform"/>
            <consortium name="The Broad Institute Genome Sequencing Center for Infectious Disease"/>
            <person name="Wu L."/>
            <person name="Ma J."/>
        </authorList>
    </citation>
    <scope>NUCLEOTIDE SEQUENCE [LARGE SCALE GENOMIC DNA]</scope>
    <source>
        <strain evidence="9">JCM 3115</strain>
    </source>
</reference>
<dbReference type="EMBL" id="BMQJ01000016">
    <property type="protein sequence ID" value="GGQ19896.1"/>
    <property type="molecule type" value="Genomic_DNA"/>
</dbReference>
<evidence type="ECO:0000313" key="8">
    <source>
        <dbReference type="EMBL" id="GGQ19896.1"/>
    </source>
</evidence>
<evidence type="ECO:0000313" key="9">
    <source>
        <dbReference type="Proteomes" id="UP000611554"/>
    </source>
</evidence>
<dbReference type="InterPro" id="IPR011008">
    <property type="entry name" value="Dimeric_a/b-barrel"/>
</dbReference>
<dbReference type="PANTHER" id="PTHR30521">
    <property type="entry name" value="DEFERROCHELATASE/PEROXIDASE"/>
    <property type="match status" value="1"/>
</dbReference>
<keyword evidence="9" id="KW-1185">Reference proteome</keyword>
<keyword evidence="3" id="KW-0479">Metal-binding</keyword>
<evidence type="ECO:0000256" key="2">
    <source>
        <dbReference type="ARBA" id="ARBA00022559"/>
    </source>
</evidence>
<name>A0ABQ2R900_9ACTN</name>
<dbReference type="Proteomes" id="UP000611554">
    <property type="component" value="Unassembled WGS sequence"/>
</dbReference>
<dbReference type="GO" id="GO:0004601">
    <property type="term" value="F:peroxidase activity"/>
    <property type="evidence" value="ECO:0007669"/>
    <property type="project" value="UniProtKB-KW"/>
</dbReference>
<dbReference type="SUPFAM" id="SSF54909">
    <property type="entry name" value="Dimeric alpha+beta barrel"/>
    <property type="match status" value="1"/>
</dbReference>
<feature type="domain" description="DyP dimeric alpha+beta barrel" evidence="7">
    <location>
        <begin position="27"/>
        <end position="143"/>
    </location>
</feature>
<comment type="cofactor">
    <cofactor evidence="1">
        <name>heme b</name>
        <dbReference type="ChEBI" id="CHEBI:60344"/>
    </cofactor>
</comment>
<dbReference type="PANTHER" id="PTHR30521:SF5">
    <property type="entry name" value="BLR4509 PROTEIN"/>
    <property type="match status" value="1"/>
</dbReference>
<dbReference type="Pfam" id="PF21105">
    <property type="entry name" value="DyP_N"/>
    <property type="match status" value="1"/>
</dbReference>
<sequence length="446" mass="48135">MNEHTPATLELDDIQRGVLSPRPTPYAATYILFRVDDRAQGRELMRRLSVAVTSAADSMSPLGDTWVSVALTYQGLKALGVPQASLDTFAWEFRQGMAARAAALGDAGDSGPARWEPPLGTPDAHVLLVALAPDSARLQAAVDSARPAYEALPGVTAIWRQDCHALPTETEPFGYRDGVSHPAIQGSGIAGSNPLEAPLKAGEFVLGYPDELGGVQAPQPDVLGRNGTYVAFRKLHQRVALFRRYLKDNATGPEDEELLAAKIMGRWRSGAPLALCPLHDDPDLGADAARRNAFLYQQNDPAGFTTPGGCHIRRANPRDAAVAGVPRLHRMIRRGTVYGPPLPDGVLDDDGADRGLMFAFIGAHLGRQFEFVQTEWLNDGVFFGAGPARDPLTGSTDGSGDFTIPRRPVRRRLCGLPRFVVTRGGEYGFMPSLTALRWLGDLTDRA</sequence>
<evidence type="ECO:0000259" key="7">
    <source>
        <dbReference type="Pfam" id="PF21105"/>
    </source>
</evidence>
<comment type="similarity">
    <text evidence="6">Belongs to the DyP-type peroxidase family.</text>
</comment>
<keyword evidence="5" id="KW-0408">Iron</keyword>
<evidence type="ECO:0000256" key="6">
    <source>
        <dbReference type="ARBA" id="ARBA00025737"/>
    </source>
</evidence>
<protein>
    <submittedName>
        <fullName evidence="8">Peroxidase</fullName>
    </submittedName>
</protein>
<gene>
    <name evidence="8" type="ORF">GCM10010140_57840</name>
</gene>